<dbReference type="InterPro" id="IPR013320">
    <property type="entry name" value="ConA-like_dom_sf"/>
</dbReference>
<evidence type="ECO:0000259" key="3">
    <source>
        <dbReference type="PROSITE" id="PS51762"/>
    </source>
</evidence>
<organism evidence="4 5">
    <name type="scientific">Capnocytophaga ochracea</name>
    <dbReference type="NCBI Taxonomy" id="1018"/>
    <lineage>
        <taxon>Bacteria</taxon>
        <taxon>Pseudomonadati</taxon>
        <taxon>Bacteroidota</taxon>
        <taxon>Flavobacteriia</taxon>
        <taxon>Flavobacteriales</taxon>
        <taxon>Flavobacteriaceae</taxon>
        <taxon>Capnocytophaga</taxon>
    </lineage>
</organism>
<dbReference type="CDD" id="cd08023">
    <property type="entry name" value="GH16_laminarinase_like"/>
    <property type="match status" value="1"/>
</dbReference>
<dbReference type="PROSITE" id="PS51257">
    <property type="entry name" value="PROKAR_LIPOPROTEIN"/>
    <property type="match status" value="1"/>
</dbReference>
<evidence type="ECO:0000256" key="1">
    <source>
        <dbReference type="ARBA" id="ARBA00006865"/>
    </source>
</evidence>
<feature type="domain" description="GH16" evidence="3">
    <location>
        <begin position="26"/>
        <end position="277"/>
    </location>
</feature>
<dbReference type="Pfam" id="PF00722">
    <property type="entry name" value="Glyco_hydro_16"/>
    <property type="match status" value="1"/>
</dbReference>
<dbReference type="Gene3D" id="2.60.120.200">
    <property type="match status" value="1"/>
</dbReference>
<dbReference type="GO" id="GO:0042972">
    <property type="term" value="F:licheninase activity"/>
    <property type="evidence" value="ECO:0007669"/>
    <property type="project" value="UniProtKB-EC"/>
</dbReference>
<evidence type="ECO:0000313" key="4">
    <source>
        <dbReference type="EMBL" id="VDG81545.1"/>
    </source>
</evidence>
<keyword evidence="4" id="KW-0326">Glycosidase</keyword>
<dbReference type="EC" id="3.2.1.73" evidence="4"/>
<comment type="similarity">
    <text evidence="1">Belongs to the glycosyl hydrolase 16 family.</text>
</comment>
<keyword evidence="4" id="KW-0378">Hydrolase</keyword>
<feature type="region of interest" description="Disordered" evidence="2">
    <location>
        <begin position="173"/>
        <end position="194"/>
    </location>
</feature>
<dbReference type="PANTHER" id="PTHR10963">
    <property type="entry name" value="GLYCOSYL HYDROLASE-RELATED"/>
    <property type="match status" value="1"/>
</dbReference>
<dbReference type="RefSeq" id="WP_181831230.1">
    <property type="nucleotide sequence ID" value="NZ_UYIQ01000001.1"/>
</dbReference>
<evidence type="ECO:0000313" key="5">
    <source>
        <dbReference type="Proteomes" id="UP000276733"/>
    </source>
</evidence>
<dbReference type="Proteomes" id="UP000276733">
    <property type="component" value="Unassembled WGS sequence"/>
</dbReference>
<accession>A0A7Z9CBC9</accession>
<gene>
    <name evidence="4" type="primary">bglA_1</name>
    <name evidence="4" type="ORF">NCTC11458_00837</name>
</gene>
<dbReference type="PANTHER" id="PTHR10963:SF55">
    <property type="entry name" value="GLYCOSIDE HYDROLASE FAMILY 16 PROTEIN"/>
    <property type="match status" value="1"/>
</dbReference>
<dbReference type="InterPro" id="IPR050546">
    <property type="entry name" value="Glycosyl_Hydrlase_16"/>
</dbReference>
<evidence type="ECO:0000256" key="2">
    <source>
        <dbReference type="SAM" id="MobiDB-lite"/>
    </source>
</evidence>
<sequence length="277" mass="31665">MKNIFIILCVMSISIACSQQEKEDPSTKENNDYLKKGGWKLVWEDDFNRDNIFATGIWSKIGACPKSDADWCKTMSQDPSLFEIKNGNLILLGKPSTDPAKDKSKYITGGVSTKDKKYFEKGRLEIRCKLEATQGAWPAIWMTPDATWPTGGEIDIVERLNYEPFVHHTVHSTYTQAGKKDPTKRTPKSTATAPINPDDYNIYAVELDPDELRFYVNGKQTFSYARVPGKESEGQFPFARPYMLRIDMQLGGSWVGEVKPFTKPVRMYVDWVRFYQK</sequence>
<protein>
    <submittedName>
        <fullName evidence="4">Beta-glucanase</fullName>
        <ecNumber evidence="4">3.2.1.73</ecNumber>
    </submittedName>
</protein>
<dbReference type="PROSITE" id="PS51762">
    <property type="entry name" value="GH16_2"/>
    <property type="match status" value="1"/>
</dbReference>
<reference evidence="4 5" key="1">
    <citation type="submission" date="2018-11" db="EMBL/GenBank/DDBJ databases">
        <authorList>
            <consortium name="Pathogen Informatics"/>
        </authorList>
    </citation>
    <scope>NUCLEOTIDE SEQUENCE [LARGE SCALE GENOMIC DNA]</scope>
    <source>
        <strain evidence="4 5">NCTC11458</strain>
    </source>
</reference>
<name>A0A7Z9CBC9_CAPOC</name>
<dbReference type="InterPro" id="IPR000757">
    <property type="entry name" value="Beta-glucanase-like"/>
</dbReference>
<dbReference type="AlphaFoldDB" id="A0A7Z9CBC9"/>
<proteinExistence type="inferred from homology"/>
<comment type="caution">
    <text evidence="4">The sequence shown here is derived from an EMBL/GenBank/DDBJ whole genome shotgun (WGS) entry which is preliminary data.</text>
</comment>
<dbReference type="SUPFAM" id="SSF49899">
    <property type="entry name" value="Concanavalin A-like lectins/glucanases"/>
    <property type="match status" value="1"/>
</dbReference>
<dbReference type="EMBL" id="UYIQ01000001">
    <property type="protein sequence ID" value="VDG81545.1"/>
    <property type="molecule type" value="Genomic_DNA"/>
</dbReference>
<dbReference type="GO" id="GO:0005975">
    <property type="term" value="P:carbohydrate metabolic process"/>
    <property type="evidence" value="ECO:0007669"/>
    <property type="project" value="InterPro"/>
</dbReference>